<dbReference type="RefSeq" id="WP_084066743.1">
    <property type="nucleotide sequence ID" value="NZ_FWXY01000002.1"/>
</dbReference>
<gene>
    <name evidence="2" type="ORF">SAMN02746065_10260</name>
</gene>
<evidence type="ECO:0000259" key="1">
    <source>
        <dbReference type="Pfam" id="PF13657"/>
    </source>
</evidence>
<proteinExistence type="predicted"/>
<accession>A0A1W1Z1W7</accession>
<dbReference type="OrthoDB" id="5526615at2"/>
<reference evidence="2 3" key="1">
    <citation type="submission" date="2017-04" db="EMBL/GenBank/DDBJ databases">
        <authorList>
            <person name="Afonso C.L."/>
            <person name="Miller P.J."/>
            <person name="Scott M.A."/>
            <person name="Spackman E."/>
            <person name="Goraichik I."/>
            <person name="Dimitrov K.M."/>
            <person name="Suarez D.L."/>
            <person name="Swayne D.E."/>
        </authorList>
    </citation>
    <scope>NUCLEOTIDE SEQUENCE [LARGE SCALE GENOMIC DNA]</scope>
    <source>
        <strain evidence="2 3">DSM 3385</strain>
    </source>
</reference>
<sequence>MDRIAKVFFNKQLAGILKQTRAGYSFTYDRSYLAEGTPLSFNLPLQEDPFVSDQLFSFFDNLAAEGWLKKVQTKTQKINKTDKFGLILENGKDLTGAVMILRNSNGIL</sequence>
<feature type="domain" description="HipA N-terminal subdomain 1" evidence="1">
    <location>
        <begin position="6"/>
        <end position="100"/>
    </location>
</feature>
<keyword evidence="2" id="KW-0418">Kinase</keyword>
<dbReference type="Pfam" id="PF13657">
    <property type="entry name" value="Couple_hipA"/>
    <property type="match status" value="1"/>
</dbReference>
<dbReference type="InterPro" id="IPR052028">
    <property type="entry name" value="HipA_Ser/Thr_kinase"/>
</dbReference>
<dbReference type="AlphaFoldDB" id="A0A1W1Z1W7"/>
<dbReference type="Proteomes" id="UP000192418">
    <property type="component" value="Unassembled WGS sequence"/>
</dbReference>
<keyword evidence="2" id="KW-0808">Transferase</keyword>
<dbReference type="GO" id="GO:0004674">
    <property type="term" value="F:protein serine/threonine kinase activity"/>
    <property type="evidence" value="ECO:0007669"/>
    <property type="project" value="TreeGrafter"/>
</dbReference>
<dbReference type="PANTHER" id="PTHR37419">
    <property type="entry name" value="SERINE/THREONINE-PROTEIN KINASE TOXIN HIPA"/>
    <property type="match status" value="1"/>
</dbReference>
<dbReference type="STRING" id="1121400.SAMN02746065_10260"/>
<dbReference type="NCBIfam" id="TIGR03071">
    <property type="entry name" value="couple_hipA"/>
    <property type="match status" value="1"/>
</dbReference>
<dbReference type="GO" id="GO:0005829">
    <property type="term" value="C:cytosol"/>
    <property type="evidence" value="ECO:0007669"/>
    <property type="project" value="TreeGrafter"/>
</dbReference>
<evidence type="ECO:0000313" key="3">
    <source>
        <dbReference type="Proteomes" id="UP000192418"/>
    </source>
</evidence>
<name>A0A1W1Z1W7_9BACT</name>
<dbReference type="InterPro" id="IPR017508">
    <property type="entry name" value="HipA_N1"/>
</dbReference>
<organism evidence="2 3">
    <name type="scientific">Desulfocicer vacuolatum DSM 3385</name>
    <dbReference type="NCBI Taxonomy" id="1121400"/>
    <lineage>
        <taxon>Bacteria</taxon>
        <taxon>Pseudomonadati</taxon>
        <taxon>Thermodesulfobacteriota</taxon>
        <taxon>Desulfobacteria</taxon>
        <taxon>Desulfobacterales</taxon>
        <taxon>Desulfobacteraceae</taxon>
        <taxon>Desulfocicer</taxon>
    </lineage>
</organism>
<keyword evidence="3" id="KW-1185">Reference proteome</keyword>
<dbReference type="PANTHER" id="PTHR37419:SF6">
    <property type="entry name" value="KINASE HI_0665-RELATED"/>
    <property type="match status" value="1"/>
</dbReference>
<evidence type="ECO:0000313" key="2">
    <source>
        <dbReference type="EMBL" id="SMC42383.1"/>
    </source>
</evidence>
<dbReference type="EMBL" id="FWXY01000002">
    <property type="protein sequence ID" value="SMC42383.1"/>
    <property type="molecule type" value="Genomic_DNA"/>
</dbReference>
<protein>
    <submittedName>
        <fullName evidence="2">Serine/threonine-protein kinase HipA</fullName>
    </submittedName>
</protein>